<dbReference type="EMBL" id="FNFC01000007">
    <property type="protein sequence ID" value="SDJ68467.1"/>
    <property type="molecule type" value="Genomic_DNA"/>
</dbReference>
<dbReference type="InterPro" id="IPR029045">
    <property type="entry name" value="ClpP/crotonase-like_dom_sf"/>
</dbReference>
<dbReference type="AlphaFoldDB" id="A0A1G8VRF5"/>
<dbReference type="Gene3D" id="1.10.12.10">
    <property type="entry name" value="Lyase 2-enoyl-coa Hydratase, Chain A, domain 2"/>
    <property type="match status" value="1"/>
</dbReference>
<evidence type="ECO:0000313" key="3">
    <source>
        <dbReference type="Proteomes" id="UP000198856"/>
    </source>
</evidence>
<dbReference type="CDD" id="cd06558">
    <property type="entry name" value="crotonase-like"/>
    <property type="match status" value="1"/>
</dbReference>
<gene>
    <name evidence="2" type="ORF">SAMN05216226_107105</name>
</gene>
<dbReference type="Gene3D" id="3.90.226.10">
    <property type="entry name" value="2-enoyl-CoA Hydratase, Chain A, domain 1"/>
    <property type="match status" value="1"/>
</dbReference>
<dbReference type="PANTHER" id="PTHR43802">
    <property type="entry name" value="ENOYL-COA HYDRATASE"/>
    <property type="match status" value="1"/>
</dbReference>
<comment type="similarity">
    <text evidence="1">Belongs to the enoyl-CoA hydratase/isomerase family.</text>
</comment>
<protein>
    <submittedName>
        <fullName evidence="2">Enoyl-CoA hydratase</fullName>
    </submittedName>
</protein>
<dbReference type="Pfam" id="PF00378">
    <property type="entry name" value="ECH_1"/>
    <property type="match status" value="1"/>
</dbReference>
<reference evidence="2 3" key="1">
    <citation type="submission" date="2016-10" db="EMBL/GenBank/DDBJ databases">
        <authorList>
            <person name="de Groot N.N."/>
        </authorList>
    </citation>
    <scope>NUCLEOTIDE SEQUENCE [LARGE SCALE GENOMIC DNA]</scope>
    <source>
        <strain evidence="2 3">IBRC-M10015</strain>
    </source>
</reference>
<keyword evidence="3" id="KW-1185">Reference proteome</keyword>
<proteinExistence type="inferred from homology"/>
<dbReference type="InterPro" id="IPR001753">
    <property type="entry name" value="Enoyl-CoA_hydra/iso"/>
</dbReference>
<organism evidence="2 3">
    <name type="scientific">Halovenus aranensis</name>
    <dbReference type="NCBI Taxonomy" id="890420"/>
    <lineage>
        <taxon>Archaea</taxon>
        <taxon>Methanobacteriati</taxon>
        <taxon>Methanobacteriota</taxon>
        <taxon>Stenosarchaea group</taxon>
        <taxon>Halobacteria</taxon>
        <taxon>Halobacteriales</taxon>
        <taxon>Haloarculaceae</taxon>
        <taxon>Halovenus</taxon>
    </lineage>
</organism>
<dbReference type="InterPro" id="IPR014748">
    <property type="entry name" value="Enoyl-CoA_hydra_C"/>
</dbReference>
<dbReference type="Proteomes" id="UP000198856">
    <property type="component" value="Unassembled WGS sequence"/>
</dbReference>
<name>A0A1G8VRF5_9EURY</name>
<sequence>MSALTIERTDGIATVTFDNPSQRNALDLAVANELVDAAATLGSDPDVRCIVLTHTGDFYGTGADLTRLDGDAGDEPDIRKLAGRLHEAIVQFHQAPTPVLGGIDGVAAGASFGLALVPDLLVLSEDARLEFAYPRIGLTGDGGSTFFLPRLVGLRTAKEIVLLDEPITPERAVDLGLATEAVPTEAFEERLDDLATQLAEGPTAALGEASRLLTESFDRGIEAQLAAETDTIGRATRTDDYERGHAAFFGDDDPEFTGQ</sequence>
<dbReference type="SUPFAM" id="SSF52096">
    <property type="entry name" value="ClpP/crotonase"/>
    <property type="match status" value="1"/>
</dbReference>
<dbReference type="STRING" id="890420.SAMN05216226_107105"/>
<dbReference type="PANTHER" id="PTHR43802:SF1">
    <property type="entry name" value="IP11341P-RELATED"/>
    <property type="match status" value="1"/>
</dbReference>
<dbReference type="RefSeq" id="WP_092702019.1">
    <property type="nucleotide sequence ID" value="NZ_FNFC01000007.1"/>
</dbReference>
<evidence type="ECO:0000313" key="2">
    <source>
        <dbReference type="EMBL" id="SDJ68467.1"/>
    </source>
</evidence>
<evidence type="ECO:0000256" key="1">
    <source>
        <dbReference type="ARBA" id="ARBA00005254"/>
    </source>
</evidence>
<accession>A0A1G8VRF5</accession>
<dbReference type="OrthoDB" id="27846at2157"/>